<feature type="region of interest" description="Disordered" evidence="13">
    <location>
        <begin position="20"/>
        <end position="115"/>
    </location>
</feature>
<dbReference type="PROSITE" id="PS50014">
    <property type="entry name" value="BROMODOMAIN_2"/>
    <property type="match status" value="1"/>
</dbReference>
<feature type="domain" description="N-acetyltransferase" evidence="15">
    <location>
        <begin position="139"/>
        <end position="287"/>
    </location>
</feature>
<dbReference type="EC" id="2.3.1.48" evidence="3"/>
<dbReference type="InterPro" id="IPR018359">
    <property type="entry name" value="Bromodomain_CS"/>
</dbReference>
<dbReference type="InterPro" id="IPR016181">
    <property type="entry name" value="Acyl_CoA_acyltransferase"/>
</dbReference>
<dbReference type="Gene3D" id="1.20.920.10">
    <property type="entry name" value="Bromodomain-like"/>
    <property type="match status" value="1"/>
</dbReference>
<dbReference type="InterPro" id="IPR036427">
    <property type="entry name" value="Bromodomain-like_sf"/>
</dbReference>
<dbReference type="AlphaFoldDB" id="A0A8H6DSE9"/>
<evidence type="ECO:0000256" key="6">
    <source>
        <dbReference type="ARBA" id="ARBA00023015"/>
    </source>
</evidence>
<gene>
    <name evidence="16" type="ORF">GGP41_008598</name>
</gene>
<evidence type="ECO:0000256" key="3">
    <source>
        <dbReference type="ARBA" id="ARBA00013184"/>
    </source>
</evidence>
<evidence type="ECO:0000259" key="15">
    <source>
        <dbReference type="PROSITE" id="PS51186"/>
    </source>
</evidence>
<keyword evidence="8" id="KW-0010">Activator</keyword>
<feature type="domain" description="Bromo" evidence="14">
    <location>
        <begin position="375"/>
        <end position="445"/>
    </location>
</feature>
<dbReference type="InterPro" id="IPR000182">
    <property type="entry name" value="GNAT_dom"/>
</dbReference>
<comment type="subcellular location">
    <subcellularLocation>
        <location evidence="1">Nucleus</location>
    </subcellularLocation>
</comment>
<keyword evidence="11" id="KW-0012">Acyltransferase</keyword>
<evidence type="ECO:0000256" key="4">
    <source>
        <dbReference type="ARBA" id="ARBA00022679"/>
    </source>
</evidence>
<dbReference type="CDD" id="cd04301">
    <property type="entry name" value="NAT_SF"/>
    <property type="match status" value="1"/>
</dbReference>
<dbReference type="GO" id="GO:0000123">
    <property type="term" value="C:histone acetyltransferase complex"/>
    <property type="evidence" value="ECO:0007669"/>
    <property type="project" value="TreeGrafter"/>
</dbReference>
<evidence type="ECO:0000256" key="8">
    <source>
        <dbReference type="ARBA" id="ARBA00023159"/>
    </source>
</evidence>
<dbReference type="PROSITE" id="PS00633">
    <property type="entry name" value="BROMODOMAIN_1"/>
    <property type="match status" value="1"/>
</dbReference>
<evidence type="ECO:0000256" key="12">
    <source>
        <dbReference type="PROSITE-ProRule" id="PRU00035"/>
    </source>
</evidence>
<evidence type="ECO:0000256" key="10">
    <source>
        <dbReference type="ARBA" id="ARBA00023242"/>
    </source>
</evidence>
<evidence type="ECO:0000313" key="17">
    <source>
        <dbReference type="Proteomes" id="UP000624244"/>
    </source>
</evidence>
<keyword evidence="10" id="KW-0539">Nucleus</keyword>
<keyword evidence="9" id="KW-0804">Transcription</keyword>
<dbReference type="Proteomes" id="UP000624244">
    <property type="component" value="Unassembled WGS sequence"/>
</dbReference>
<dbReference type="EMBL" id="WNKQ01000017">
    <property type="protein sequence ID" value="KAF5846123.1"/>
    <property type="molecule type" value="Genomic_DNA"/>
</dbReference>
<dbReference type="PROSITE" id="PS51186">
    <property type="entry name" value="GNAT"/>
    <property type="match status" value="1"/>
</dbReference>
<dbReference type="Pfam" id="PF00439">
    <property type="entry name" value="Bromodomain"/>
    <property type="match status" value="1"/>
</dbReference>
<protein>
    <recommendedName>
        <fullName evidence="3">histone acetyltransferase</fullName>
        <ecNumber evidence="3">2.3.1.48</ecNumber>
    </recommendedName>
</protein>
<dbReference type="InterPro" id="IPR037800">
    <property type="entry name" value="GCN5"/>
</dbReference>
<dbReference type="PRINTS" id="PR00503">
    <property type="entry name" value="BROMODOMAIN"/>
</dbReference>
<dbReference type="SMART" id="SM00297">
    <property type="entry name" value="BROMO"/>
    <property type="match status" value="1"/>
</dbReference>
<evidence type="ECO:0000256" key="1">
    <source>
        <dbReference type="ARBA" id="ARBA00004123"/>
    </source>
</evidence>
<dbReference type="InterPro" id="IPR001487">
    <property type="entry name" value="Bromodomain"/>
</dbReference>
<evidence type="ECO:0000313" key="16">
    <source>
        <dbReference type="EMBL" id="KAF5846123.1"/>
    </source>
</evidence>
<organism evidence="16 17">
    <name type="scientific">Cochliobolus sativus</name>
    <name type="common">Common root rot and spot blotch fungus</name>
    <name type="synonym">Bipolaris sorokiniana</name>
    <dbReference type="NCBI Taxonomy" id="45130"/>
    <lineage>
        <taxon>Eukaryota</taxon>
        <taxon>Fungi</taxon>
        <taxon>Dikarya</taxon>
        <taxon>Ascomycota</taxon>
        <taxon>Pezizomycotina</taxon>
        <taxon>Dothideomycetes</taxon>
        <taxon>Pleosporomycetidae</taxon>
        <taxon>Pleosporales</taxon>
        <taxon>Pleosporineae</taxon>
        <taxon>Pleosporaceae</taxon>
        <taxon>Bipolaris</taxon>
    </lineage>
</organism>
<comment type="similarity">
    <text evidence="2">Belongs to the acetyltransferase family. GCN5 subfamily.</text>
</comment>
<dbReference type="PANTHER" id="PTHR45750">
    <property type="entry name" value="GH11602P"/>
    <property type="match status" value="1"/>
</dbReference>
<dbReference type="CDD" id="cd05509">
    <property type="entry name" value="Bromo_gcn5_like"/>
    <property type="match status" value="1"/>
</dbReference>
<keyword evidence="6" id="KW-0805">Transcription regulation</keyword>
<dbReference type="Pfam" id="PF00583">
    <property type="entry name" value="Acetyltransf_1"/>
    <property type="match status" value="1"/>
</dbReference>
<keyword evidence="7 12" id="KW-0103">Bromodomain</keyword>
<feature type="compositionally biased region" description="Low complexity" evidence="13">
    <location>
        <begin position="46"/>
        <end position="55"/>
    </location>
</feature>
<evidence type="ECO:0000259" key="14">
    <source>
        <dbReference type="PROSITE" id="PS50014"/>
    </source>
</evidence>
<dbReference type="GO" id="GO:0005634">
    <property type="term" value="C:nucleus"/>
    <property type="evidence" value="ECO:0007669"/>
    <property type="project" value="UniProtKB-SubCell"/>
</dbReference>
<dbReference type="FunFam" id="3.40.630.30:FF:000004">
    <property type="entry name" value="Histone acetyltransferase KAT2A"/>
    <property type="match status" value="1"/>
</dbReference>
<name>A0A8H6DSE9_COCSA</name>
<reference evidence="16" key="1">
    <citation type="submission" date="2019-11" db="EMBL/GenBank/DDBJ databases">
        <title>Bipolaris sorokiniana Genome sequencing.</title>
        <authorList>
            <person name="Wang H."/>
        </authorList>
    </citation>
    <scope>NUCLEOTIDE SEQUENCE</scope>
</reference>
<evidence type="ECO:0000256" key="5">
    <source>
        <dbReference type="ARBA" id="ARBA00022853"/>
    </source>
</evidence>
<dbReference type="Gene3D" id="3.40.630.30">
    <property type="match status" value="1"/>
</dbReference>
<keyword evidence="4" id="KW-0808">Transferase</keyword>
<sequence>MAGATEDIPLVHAPSALHACRAPSMPSPRNNIPHLRDLLGYPTSPPSSTLPIPTLAARDSSPDVPLNLQKADPSSHPAKRKATTDPPNASPKRIKHSPPTPEQTDDAPAPPVKRIVPFPEKPAVIEERNGEIEFRVVNNDGRRESTIILTGLKCIFQKQLPKMPKDYIARLVYDRTHLSIAIVKHPLEVVGGITYRPFDKGQFAEIVFCAISSDQQVKGYGAHLMSHLKDYVKATSKVMHFLTYADNYAIGYFKKQGFTKEITLEKSRWMGYIKDYEGGTIMQCSMVPKIRYLESGRMLLKQKECANAKIMAVSKSYEIHSPPAQWTKGELKPIDPLTIPAIKDSGWSPVMDELARAPRHGPNYNALLHLLNDMQNNSNAWPFQQPVNKDEVLDYYDVIKEPMDLATMEEKHEKDLYPNPEDFIRDAKLIFDNCRKYNNESTPYAKAANRLERYMWQRIRDIPEWSHLEGEMTGK</sequence>
<dbReference type="SUPFAM" id="SSF47370">
    <property type="entry name" value="Bromodomain"/>
    <property type="match status" value="1"/>
</dbReference>
<dbReference type="GO" id="GO:0010484">
    <property type="term" value="F:histone H3 acetyltransferase activity"/>
    <property type="evidence" value="ECO:0007669"/>
    <property type="project" value="TreeGrafter"/>
</dbReference>
<dbReference type="SUPFAM" id="SSF55729">
    <property type="entry name" value="Acyl-CoA N-acyltransferases (Nat)"/>
    <property type="match status" value="1"/>
</dbReference>
<proteinExistence type="inferred from homology"/>
<evidence type="ECO:0000256" key="9">
    <source>
        <dbReference type="ARBA" id="ARBA00023163"/>
    </source>
</evidence>
<dbReference type="GO" id="GO:0045944">
    <property type="term" value="P:positive regulation of transcription by RNA polymerase II"/>
    <property type="evidence" value="ECO:0007669"/>
    <property type="project" value="TreeGrafter"/>
</dbReference>
<evidence type="ECO:0000256" key="2">
    <source>
        <dbReference type="ARBA" id="ARBA00008607"/>
    </source>
</evidence>
<evidence type="ECO:0000256" key="13">
    <source>
        <dbReference type="SAM" id="MobiDB-lite"/>
    </source>
</evidence>
<dbReference type="PANTHER" id="PTHR45750:SF3">
    <property type="entry name" value="HISTONE ACETYLTRANSFERASE"/>
    <property type="match status" value="1"/>
</dbReference>
<comment type="caution">
    <text evidence="16">The sequence shown here is derived from an EMBL/GenBank/DDBJ whole genome shotgun (WGS) entry which is preliminary data.</text>
</comment>
<accession>A0A8H6DSE9</accession>
<evidence type="ECO:0000256" key="7">
    <source>
        <dbReference type="ARBA" id="ARBA00023117"/>
    </source>
</evidence>
<evidence type="ECO:0000256" key="11">
    <source>
        <dbReference type="ARBA" id="ARBA00023315"/>
    </source>
</evidence>
<keyword evidence="5" id="KW-0156">Chromatin regulator</keyword>